<feature type="compositionally biased region" description="Polar residues" evidence="1">
    <location>
        <begin position="22"/>
        <end position="33"/>
    </location>
</feature>
<evidence type="ECO:0000256" key="1">
    <source>
        <dbReference type="SAM" id="MobiDB-lite"/>
    </source>
</evidence>
<protein>
    <submittedName>
        <fullName evidence="3">Uncharacterized protein LOC117642763 isoform X1</fullName>
    </submittedName>
</protein>
<accession>A0A6P8YJI6</accession>
<keyword evidence="2" id="KW-1185">Reference proteome</keyword>
<dbReference type="RefSeq" id="XP_034237180.1">
    <property type="nucleotide sequence ID" value="XM_034381289.1"/>
</dbReference>
<evidence type="ECO:0000313" key="2">
    <source>
        <dbReference type="Proteomes" id="UP000515158"/>
    </source>
</evidence>
<dbReference type="InParanoid" id="A0A6P8YJI6"/>
<dbReference type="AlphaFoldDB" id="A0A6P8YJI6"/>
<dbReference type="KEGG" id="tpal:117642763"/>
<proteinExistence type="predicted"/>
<organism evidence="3">
    <name type="scientific">Thrips palmi</name>
    <name type="common">Melon thrips</name>
    <dbReference type="NCBI Taxonomy" id="161013"/>
    <lineage>
        <taxon>Eukaryota</taxon>
        <taxon>Metazoa</taxon>
        <taxon>Ecdysozoa</taxon>
        <taxon>Arthropoda</taxon>
        <taxon>Hexapoda</taxon>
        <taxon>Insecta</taxon>
        <taxon>Pterygota</taxon>
        <taxon>Neoptera</taxon>
        <taxon>Paraneoptera</taxon>
        <taxon>Thysanoptera</taxon>
        <taxon>Terebrantia</taxon>
        <taxon>Thripoidea</taxon>
        <taxon>Thripidae</taxon>
        <taxon>Thrips</taxon>
    </lineage>
</organism>
<dbReference type="OrthoDB" id="10579788at2759"/>
<dbReference type="Proteomes" id="UP000515158">
    <property type="component" value="Unplaced"/>
</dbReference>
<evidence type="ECO:0000313" key="3">
    <source>
        <dbReference type="RefSeq" id="XP_034237180.1"/>
    </source>
</evidence>
<feature type="region of interest" description="Disordered" evidence="1">
    <location>
        <begin position="1"/>
        <end position="33"/>
    </location>
</feature>
<name>A0A6P8YJI6_THRPL</name>
<dbReference type="GeneID" id="117642763"/>
<reference evidence="3" key="1">
    <citation type="submission" date="2025-08" db="UniProtKB">
        <authorList>
            <consortium name="RefSeq"/>
        </authorList>
    </citation>
    <scope>IDENTIFICATION</scope>
    <source>
        <tissue evidence="3">Total insect</tissue>
    </source>
</reference>
<sequence>MDSDSSDYMVGHHEEWDDTPGQECQQAESPESQIDSLRHELKQTKELLKHMEWHCHVYRMALQNVPGGLAALHEAHQVIENATSPTCNACERDSMLKRIQDLENSQGGSPIFHSTYSRKVQFIVVCIEKVSINLYD</sequence>
<gene>
    <name evidence="3" type="primary">LOC117642763</name>
</gene>